<keyword evidence="2" id="KW-0813">Transport</keyword>
<feature type="transmembrane region" description="Helical" evidence="6">
    <location>
        <begin position="179"/>
        <end position="199"/>
    </location>
</feature>
<feature type="transmembrane region" description="Helical" evidence="6">
    <location>
        <begin position="42"/>
        <end position="63"/>
    </location>
</feature>
<evidence type="ECO:0000256" key="5">
    <source>
        <dbReference type="ARBA" id="ARBA00023136"/>
    </source>
</evidence>
<evidence type="ECO:0000313" key="8">
    <source>
        <dbReference type="Proteomes" id="UP000245535"/>
    </source>
</evidence>
<gene>
    <name evidence="7" type="ORF">BC781_105187</name>
</gene>
<feature type="transmembrane region" description="Helical" evidence="6">
    <location>
        <begin position="321"/>
        <end position="342"/>
    </location>
</feature>
<dbReference type="PROSITE" id="PS50267">
    <property type="entry name" value="NA_NEUROTRAN_SYMP_3"/>
    <property type="match status" value="1"/>
</dbReference>
<accession>A0A315Z723</accession>
<proteinExistence type="predicted"/>
<evidence type="ECO:0000313" key="7">
    <source>
        <dbReference type="EMBL" id="PWJ40123.1"/>
    </source>
</evidence>
<evidence type="ECO:0000256" key="1">
    <source>
        <dbReference type="ARBA" id="ARBA00004141"/>
    </source>
</evidence>
<dbReference type="GO" id="GO:0016020">
    <property type="term" value="C:membrane"/>
    <property type="evidence" value="ECO:0007669"/>
    <property type="project" value="UniProtKB-SubCell"/>
</dbReference>
<keyword evidence="5 6" id="KW-0472">Membrane</keyword>
<dbReference type="EMBL" id="QGDO01000005">
    <property type="protein sequence ID" value="PWJ40123.1"/>
    <property type="molecule type" value="Genomic_DNA"/>
</dbReference>
<keyword evidence="8" id="KW-1185">Reference proteome</keyword>
<dbReference type="Proteomes" id="UP000245535">
    <property type="component" value="Unassembled WGS sequence"/>
</dbReference>
<feature type="transmembrane region" description="Helical" evidence="6">
    <location>
        <begin position="257"/>
        <end position="282"/>
    </location>
</feature>
<sequence>MNKTQEFSSRWGLILASLGMAVGAGNLWRFPRLAGQYGGTFIVLWIFFLLIWSIPILLSEFSIGKKFKGGVVSSYAQAAGKKYTWLGFFIAVCTLGITFYYSVVTAWGLRYLFLATQNLVGTISINESLQSDPQFLQHFWSDISSENISTVILHIIALIVAGVVLYRGVQEGLEKANKILIPTLFGMLILIGLIAVNIGNGIHGLEYMYQIDTSLFKNPTVWIEAVTQSAWSTGAGWGLMLTISSYSRKNEDVSLNIFISGFGNNTASLIAGMAIIPSVFALASSDQEALAFLQSGNFALTFTIIPKLFNQFPGGDFLSVFFFLAFFFAAFSSLLTMIEMFIKMLDDLGFDRKKATVIVIGICMVMGLPSAYSLDFFANQDWVWGLGLIISGMAIAFAVHRYGISLFKKEFIDVDSEVKLNSTFFRFTIYLIIPLGFTLLWWWMSQGYSKYPWFDEEGNWNVFDVYSNATILTQWVIVFGLGIILNNLLYKKFVHKKEAEKVIN</sequence>
<evidence type="ECO:0000256" key="6">
    <source>
        <dbReference type="SAM" id="Phobius"/>
    </source>
</evidence>
<dbReference type="RefSeq" id="WP_109620570.1">
    <property type="nucleotide sequence ID" value="NZ_QGDO01000005.1"/>
</dbReference>
<dbReference type="NCBIfam" id="NF037979">
    <property type="entry name" value="Na_transp"/>
    <property type="match status" value="1"/>
</dbReference>
<evidence type="ECO:0000256" key="3">
    <source>
        <dbReference type="ARBA" id="ARBA00022692"/>
    </source>
</evidence>
<feature type="transmembrane region" description="Helical" evidence="6">
    <location>
        <begin position="424"/>
        <end position="445"/>
    </location>
</feature>
<feature type="transmembrane region" description="Helical" evidence="6">
    <location>
        <begin position="148"/>
        <end position="167"/>
    </location>
</feature>
<comment type="subcellular location">
    <subcellularLocation>
        <location evidence="1">Membrane</location>
        <topology evidence="1">Multi-pass membrane protein</topology>
    </subcellularLocation>
</comment>
<dbReference type="Pfam" id="PF00209">
    <property type="entry name" value="SNF"/>
    <property type="match status" value="2"/>
</dbReference>
<dbReference type="OrthoDB" id="9762833at2"/>
<evidence type="ECO:0000256" key="4">
    <source>
        <dbReference type="ARBA" id="ARBA00022989"/>
    </source>
</evidence>
<name>A0A315Z723_SEDFL</name>
<feature type="transmembrane region" description="Helical" evidence="6">
    <location>
        <begin position="465"/>
        <end position="489"/>
    </location>
</feature>
<keyword evidence="4 6" id="KW-1133">Transmembrane helix</keyword>
<protein>
    <submittedName>
        <fullName evidence="7">NSS family neurotransmitter:Na+ symporter</fullName>
    </submittedName>
</protein>
<organism evidence="7 8">
    <name type="scientific">Sediminitomix flava</name>
    <dbReference type="NCBI Taxonomy" id="379075"/>
    <lineage>
        <taxon>Bacteria</taxon>
        <taxon>Pseudomonadati</taxon>
        <taxon>Bacteroidota</taxon>
        <taxon>Cytophagia</taxon>
        <taxon>Cytophagales</taxon>
        <taxon>Flammeovirgaceae</taxon>
        <taxon>Sediminitomix</taxon>
    </lineage>
</organism>
<feature type="transmembrane region" description="Helical" evidence="6">
    <location>
        <begin position="384"/>
        <end position="403"/>
    </location>
</feature>
<dbReference type="PANTHER" id="PTHR42948">
    <property type="entry name" value="TRANSPORTER"/>
    <property type="match status" value="1"/>
</dbReference>
<dbReference type="PRINTS" id="PR00176">
    <property type="entry name" value="NANEUSMPORT"/>
</dbReference>
<feature type="transmembrane region" description="Helical" evidence="6">
    <location>
        <begin position="12"/>
        <end position="30"/>
    </location>
</feature>
<keyword evidence="3 6" id="KW-0812">Transmembrane</keyword>
<dbReference type="InterPro" id="IPR000175">
    <property type="entry name" value="Na/ntran_symport"/>
</dbReference>
<dbReference type="InterPro" id="IPR037272">
    <property type="entry name" value="SNS_sf"/>
</dbReference>
<reference evidence="7 8" key="1">
    <citation type="submission" date="2018-03" db="EMBL/GenBank/DDBJ databases">
        <title>Genomic Encyclopedia of Archaeal and Bacterial Type Strains, Phase II (KMG-II): from individual species to whole genera.</title>
        <authorList>
            <person name="Goeker M."/>
        </authorList>
    </citation>
    <scope>NUCLEOTIDE SEQUENCE [LARGE SCALE GENOMIC DNA]</scope>
    <source>
        <strain evidence="7 8">DSM 28229</strain>
    </source>
</reference>
<feature type="transmembrane region" description="Helical" evidence="6">
    <location>
        <begin position="354"/>
        <end position="372"/>
    </location>
</feature>
<dbReference type="PANTHER" id="PTHR42948:SF1">
    <property type="entry name" value="TRANSPORTER"/>
    <property type="match status" value="1"/>
</dbReference>
<evidence type="ECO:0000256" key="2">
    <source>
        <dbReference type="ARBA" id="ARBA00022448"/>
    </source>
</evidence>
<feature type="transmembrane region" description="Helical" evidence="6">
    <location>
        <begin position="83"/>
        <end position="103"/>
    </location>
</feature>
<comment type="caution">
    <text evidence="7">The sequence shown here is derived from an EMBL/GenBank/DDBJ whole genome shotgun (WGS) entry which is preliminary data.</text>
</comment>
<dbReference type="SUPFAM" id="SSF161070">
    <property type="entry name" value="SNF-like"/>
    <property type="match status" value="1"/>
</dbReference>
<dbReference type="AlphaFoldDB" id="A0A315Z723"/>